<reference evidence="1 2" key="1">
    <citation type="journal article" date="2018" name="Nat. Genet.">
        <title>The Rosa genome provides new insights in the design of modern roses.</title>
        <authorList>
            <person name="Bendahmane M."/>
        </authorList>
    </citation>
    <scope>NUCLEOTIDE SEQUENCE [LARGE SCALE GENOMIC DNA]</scope>
    <source>
        <strain evidence="2">cv. Old Blush</strain>
    </source>
</reference>
<proteinExistence type="predicted"/>
<gene>
    <name evidence="1" type="ORF">RchiOBHm_Chr5g0043641</name>
</gene>
<comment type="caution">
    <text evidence="1">The sequence shown here is derived from an EMBL/GenBank/DDBJ whole genome shotgun (WGS) entry which is preliminary data.</text>
</comment>
<accession>A0A2P6QDD2</accession>
<dbReference type="Proteomes" id="UP000238479">
    <property type="component" value="Chromosome 5"/>
</dbReference>
<evidence type="ECO:0000313" key="2">
    <source>
        <dbReference type="Proteomes" id="UP000238479"/>
    </source>
</evidence>
<protein>
    <submittedName>
        <fullName evidence="1">Uncharacterized protein</fullName>
    </submittedName>
</protein>
<keyword evidence="2" id="KW-1185">Reference proteome</keyword>
<dbReference type="EMBL" id="PDCK01000043">
    <property type="protein sequence ID" value="PRQ32190.1"/>
    <property type="molecule type" value="Genomic_DNA"/>
</dbReference>
<dbReference type="Gramene" id="PRQ32190">
    <property type="protein sequence ID" value="PRQ32190"/>
    <property type="gene ID" value="RchiOBHm_Chr5g0043641"/>
</dbReference>
<sequence length="49" mass="5793">MAKGACVQRYLSLDCHFEPPIYIFSLFIHLHHKFLPSLYTFIIPFHGGW</sequence>
<dbReference type="AlphaFoldDB" id="A0A2P6QDD2"/>
<evidence type="ECO:0000313" key="1">
    <source>
        <dbReference type="EMBL" id="PRQ32190.1"/>
    </source>
</evidence>
<name>A0A2P6QDD2_ROSCH</name>
<organism evidence="1 2">
    <name type="scientific">Rosa chinensis</name>
    <name type="common">China rose</name>
    <dbReference type="NCBI Taxonomy" id="74649"/>
    <lineage>
        <taxon>Eukaryota</taxon>
        <taxon>Viridiplantae</taxon>
        <taxon>Streptophyta</taxon>
        <taxon>Embryophyta</taxon>
        <taxon>Tracheophyta</taxon>
        <taxon>Spermatophyta</taxon>
        <taxon>Magnoliopsida</taxon>
        <taxon>eudicotyledons</taxon>
        <taxon>Gunneridae</taxon>
        <taxon>Pentapetalae</taxon>
        <taxon>rosids</taxon>
        <taxon>fabids</taxon>
        <taxon>Rosales</taxon>
        <taxon>Rosaceae</taxon>
        <taxon>Rosoideae</taxon>
        <taxon>Rosoideae incertae sedis</taxon>
        <taxon>Rosa</taxon>
    </lineage>
</organism>